<dbReference type="Gene3D" id="1.10.472.10">
    <property type="entry name" value="Cyclin-like"/>
    <property type="match status" value="1"/>
</dbReference>
<gene>
    <name evidence="2" type="ORF">KQ657_002222</name>
</gene>
<comment type="caution">
    <text evidence="2">The sequence shown here is derived from an EMBL/GenBank/DDBJ whole genome shotgun (WGS) entry which is preliminary data.</text>
</comment>
<evidence type="ECO:0000313" key="3">
    <source>
        <dbReference type="Proteomes" id="UP000790833"/>
    </source>
</evidence>
<evidence type="ECO:0008006" key="4">
    <source>
        <dbReference type="Google" id="ProtNLM"/>
    </source>
</evidence>
<dbReference type="AlphaFoldDB" id="A0A9P7VDS9"/>
<dbReference type="Gene3D" id="1.20.1440.260">
    <property type="match status" value="1"/>
</dbReference>
<proteinExistence type="predicted"/>
<name>A0A9P7VDS9_9ASCO</name>
<dbReference type="GO" id="GO:0016538">
    <property type="term" value="F:cyclin-dependent protein serine/threonine kinase regulator activity"/>
    <property type="evidence" value="ECO:0007669"/>
    <property type="project" value="TreeGrafter"/>
</dbReference>
<feature type="region of interest" description="Disordered" evidence="1">
    <location>
        <begin position="149"/>
        <end position="177"/>
    </location>
</feature>
<dbReference type="CDD" id="cd20557">
    <property type="entry name" value="CYCLIN_ScPCL1-like"/>
    <property type="match status" value="1"/>
</dbReference>
<dbReference type="PANTHER" id="PTHR15615">
    <property type="match status" value="1"/>
</dbReference>
<dbReference type="PANTHER" id="PTHR15615:SF27">
    <property type="entry name" value="PHO85 CYCLIN CLG1"/>
    <property type="match status" value="1"/>
</dbReference>
<dbReference type="GO" id="GO:0000307">
    <property type="term" value="C:cyclin-dependent protein kinase holoenzyme complex"/>
    <property type="evidence" value="ECO:0007669"/>
    <property type="project" value="UniProtKB-ARBA"/>
</dbReference>
<feature type="compositionally biased region" description="Polar residues" evidence="1">
    <location>
        <begin position="149"/>
        <end position="160"/>
    </location>
</feature>
<evidence type="ECO:0000256" key="1">
    <source>
        <dbReference type="SAM" id="MobiDB-lite"/>
    </source>
</evidence>
<evidence type="ECO:0000313" key="2">
    <source>
        <dbReference type="EMBL" id="KAG7195837.1"/>
    </source>
</evidence>
<dbReference type="OrthoDB" id="244495at2759"/>
<dbReference type="Proteomes" id="UP000790833">
    <property type="component" value="Unassembled WGS sequence"/>
</dbReference>
<dbReference type="GO" id="GO:0005634">
    <property type="term" value="C:nucleus"/>
    <property type="evidence" value="ECO:0007669"/>
    <property type="project" value="TreeGrafter"/>
</dbReference>
<dbReference type="EMBL" id="JAHMUF010000002">
    <property type="protein sequence ID" value="KAG7195837.1"/>
    <property type="molecule type" value="Genomic_DNA"/>
</dbReference>
<reference evidence="2" key="1">
    <citation type="submission" date="2021-03" db="EMBL/GenBank/DDBJ databases">
        <authorList>
            <person name="Palmer J.M."/>
        </authorList>
    </citation>
    <scope>NUCLEOTIDE SEQUENCE</scope>
    <source>
        <strain evidence="2">ARV_011</strain>
    </source>
</reference>
<protein>
    <recommendedName>
        <fullName evidence="4">Cyclin N-terminal domain-containing protein</fullName>
    </recommendedName>
</protein>
<keyword evidence="3" id="KW-1185">Reference proteome</keyword>
<dbReference type="GO" id="GO:0019901">
    <property type="term" value="F:protein kinase binding"/>
    <property type="evidence" value="ECO:0007669"/>
    <property type="project" value="InterPro"/>
</dbReference>
<organism evidence="2 3">
    <name type="scientific">Scheffersomyces spartinae</name>
    <dbReference type="NCBI Taxonomy" id="45513"/>
    <lineage>
        <taxon>Eukaryota</taxon>
        <taxon>Fungi</taxon>
        <taxon>Dikarya</taxon>
        <taxon>Ascomycota</taxon>
        <taxon>Saccharomycotina</taxon>
        <taxon>Pichiomycetes</taxon>
        <taxon>Debaryomycetaceae</taxon>
        <taxon>Scheffersomyces</taxon>
    </lineage>
</organism>
<dbReference type="InterPro" id="IPR013922">
    <property type="entry name" value="Cyclin_PHO80-like"/>
</dbReference>
<dbReference type="RefSeq" id="XP_043051382.1">
    <property type="nucleotide sequence ID" value="XM_043192994.1"/>
</dbReference>
<accession>A0A9P7VDS9</accession>
<dbReference type="Pfam" id="PF08613">
    <property type="entry name" value="Cyclin"/>
    <property type="match status" value="1"/>
</dbReference>
<dbReference type="GeneID" id="66115596"/>
<sequence length="266" mass="30321">MAIALYFLYRYLRNTLNQCDPSMTYQIMLTALVLSNKSFDDQSYTLKTWSNLLDMDLSILNQLEAHFLNVTNFSLPFNKIDEEFYHTFGSDDQFREFVRSLLSPKEEITTPEVAQPLTISPLLYQPMMKAPVSFPHQVTNLFTPGSSFATPSSTVTGSSESNDEPEVKNSKPTDTVSLQNSESSIDLKWVTAFKDPIIRSMLRSDALQIHLVTIMKILKEPQFTNSTNLEETKEVALLKLTNLRHPNGIEANEIVEEFINRLLLLI</sequence>